<keyword evidence="2" id="KW-0812">Transmembrane</keyword>
<evidence type="ECO:0008006" key="5">
    <source>
        <dbReference type="Google" id="ProtNLM"/>
    </source>
</evidence>
<dbReference type="EMBL" id="BAAAND010000012">
    <property type="protein sequence ID" value="GAA1608218.1"/>
    <property type="molecule type" value="Genomic_DNA"/>
</dbReference>
<sequence length="249" mass="27308">MAATNPGKTNTVGKASSQKQSRRQMIEKMQREQAASDRRRTVIIVICSIVVGLAIIAYPAIRLVQDSRTKNQALTDFGVAAGSANCDPITNDTAGGTQDHRPDGEKILYSVSPPSSGPHYAVWAPFDKKFYSTSDRPPVENLVHNLEHGYTILWYRDTLPKDQIDKIEKIAKSKLPDASLNKFIAAPYKQSEGKGWPDGKNLAFAHWSGPGTDQKSFGHRQFCGSVSGEALKQFMEKYPATDAQEPNGG</sequence>
<name>A0ABN2EJ22_9ACTN</name>
<reference evidence="3 4" key="1">
    <citation type="journal article" date="2019" name="Int. J. Syst. Evol. Microbiol.">
        <title>The Global Catalogue of Microorganisms (GCM) 10K type strain sequencing project: providing services to taxonomists for standard genome sequencing and annotation.</title>
        <authorList>
            <consortium name="The Broad Institute Genomics Platform"/>
            <consortium name="The Broad Institute Genome Sequencing Center for Infectious Disease"/>
            <person name="Wu L."/>
            <person name="Ma J."/>
        </authorList>
    </citation>
    <scope>NUCLEOTIDE SEQUENCE [LARGE SCALE GENOMIC DNA]</scope>
    <source>
        <strain evidence="3 4">JCM 14304</strain>
    </source>
</reference>
<feature type="region of interest" description="Disordered" evidence="1">
    <location>
        <begin position="1"/>
        <end position="33"/>
    </location>
</feature>
<keyword evidence="4" id="KW-1185">Reference proteome</keyword>
<dbReference type="Proteomes" id="UP001500190">
    <property type="component" value="Unassembled WGS sequence"/>
</dbReference>
<protein>
    <recommendedName>
        <fullName evidence="5">DUF3105 domain-containing protein</fullName>
    </recommendedName>
</protein>
<proteinExistence type="predicted"/>
<dbReference type="Pfam" id="PF11303">
    <property type="entry name" value="DUF3105"/>
    <property type="match status" value="1"/>
</dbReference>
<evidence type="ECO:0000313" key="4">
    <source>
        <dbReference type="Proteomes" id="UP001500190"/>
    </source>
</evidence>
<feature type="compositionally biased region" description="Polar residues" evidence="1">
    <location>
        <begin position="1"/>
        <end position="19"/>
    </location>
</feature>
<feature type="transmembrane region" description="Helical" evidence="2">
    <location>
        <begin position="41"/>
        <end position="61"/>
    </location>
</feature>
<evidence type="ECO:0000256" key="1">
    <source>
        <dbReference type="SAM" id="MobiDB-lite"/>
    </source>
</evidence>
<dbReference type="InterPro" id="IPR021454">
    <property type="entry name" value="DUF3105"/>
</dbReference>
<gene>
    <name evidence="3" type="ORF">GCM10009742_68090</name>
</gene>
<accession>A0ABN2EJ22</accession>
<keyword evidence="2" id="KW-0472">Membrane</keyword>
<comment type="caution">
    <text evidence="3">The sequence shown here is derived from an EMBL/GenBank/DDBJ whole genome shotgun (WGS) entry which is preliminary data.</text>
</comment>
<evidence type="ECO:0000313" key="3">
    <source>
        <dbReference type="EMBL" id="GAA1608218.1"/>
    </source>
</evidence>
<keyword evidence="2" id="KW-1133">Transmembrane helix</keyword>
<feature type="compositionally biased region" description="Basic and acidic residues" evidence="1">
    <location>
        <begin position="24"/>
        <end position="33"/>
    </location>
</feature>
<evidence type="ECO:0000256" key="2">
    <source>
        <dbReference type="SAM" id="Phobius"/>
    </source>
</evidence>
<organism evidence="3 4">
    <name type="scientific">Kribbella karoonensis</name>
    <dbReference type="NCBI Taxonomy" id="324851"/>
    <lineage>
        <taxon>Bacteria</taxon>
        <taxon>Bacillati</taxon>
        <taxon>Actinomycetota</taxon>
        <taxon>Actinomycetes</taxon>
        <taxon>Propionibacteriales</taxon>
        <taxon>Kribbellaceae</taxon>
        <taxon>Kribbella</taxon>
    </lineage>
</organism>